<organism evidence="2 3">
    <name type="scientific">Staphylococcus pseudoxylosus</name>
    <dbReference type="NCBI Taxonomy" id="2282419"/>
    <lineage>
        <taxon>Bacteria</taxon>
        <taxon>Bacillati</taxon>
        <taxon>Bacillota</taxon>
        <taxon>Bacilli</taxon>
        <taxon>Bacillales</taxon>
        <taxon>Staphylococcaceae</taxon>
        <taxon>Staphylococcus</taxon>
    </lineage>
</organism>
<protein>
    <submittedName>
        <fullName evidence="2">Uncharacterized protein</fullName>
    </submittedName>
</protein>
<dbReference type="RefSeq" id="WP_107554884.1">
    <property type="nucleotide sequence ID" value="NZ_JABXHL010000002.1"/>
</dbReference>
<feature type="transmembrane region" description="Helical" evidence="1">
    <location>
        <begin position="9"/>
        <end position="28"/>
    </location>
</feature>
<accession>A0AAQ0MG89</accession>
<sequence>MNKTDTSKIFFMFFGILSWLSAMILFILPTLPPYQDYIKTQGGMATGWIILLLVFITLFYIAILILDIYSPIATQVVQFVLLTVVIVCAVPSITAFILASFVINISIVEIFIPIILVILASMLHILWFAIPFMQNKENRENTKNKAKTNPFKQQ</sequence>
<evidence type="ECO:0000313" key="3">
    <source>
        <dbReference type="Proteomes" id="UP000269505"/>
    </source>
</evidence>
<evidence type="ECO:0000313" key="2">
    <source>
        <dbReference type="EMBL" id="RMI84476.1"/>
    </source>
</evidence>
<feature type="transmembrane region" description="Helical" evidence="1">
    <location>
        <begin position="76"/>
        <end position="104"/>
    </location>
</feature>
<dbReference type="EMBL" id="RCVN01000012">
    <property type="protein sequence ID" value="RMI84476.1"/>
    <property type="molecule type" value="Genomic_DNA"/>
</dbReference>
<keyword evidence="1" id="KW-0472">Membrane</keyword>
<keyword evidence="1" id="KW-0812">Transmembrane</keyword>
<keyword evidence="3" id="KW-1185">Reference proteome</keyword>
<dbReference type="AlphaFoldDB" id="A0AAQ0MG89"/>
<feature type="transmembrane region" description="Helical" evidence="1">
    <location>
        <begin position="48"/>
        <end position="69"/>
    </location>
</feature>
<proteinExistence type="predicted"/>
<dbReference type="Proteomes" id="UP000269505">
    <property type="component" value="Unassembled WGS sequence"/>
</dbReference>
<reference evidence="2 3" key="1">
    <citation type="submission" date="2018-10" db="EMBL/GenBank/DDBJ databases">
        <title>Staphylococcus pseudoxylosus sp. nov., isolated from bovine mastitis.</title>
        <authorList>
            <person name="Macfadyen A.C."/>
            <person name="Leroy S."/>
            <person name="Harrison E.M."/>
            <person name="Parkhill J."/>
            <person name="Holmes M.A."/>
            <person name="Paterson G.K."/>
        </authorList>
    </citation>
    <scope>NUCLEOTIDE SEQUENCE [LARGE SCALE GENOMIC DNA]</scope>
    <source>
        <strain evidence="2 3">S04009</strain>
    </source>
</reference>
<evidence type="ECO:0000256" key="1">
    <source>
        <dbReference type="SAM" id="Phobius"/>
    </source>
</evidence>
<feature type="transmembrane region" description="Helical" evidence="1">
    <location>
        <begin position="110"/>
        <end position="130"/>
    </location>
</feature>
<gene>
    <name evidence="2" type="ORF">D9V42_11495</name>
</gene>
<comment type="caution">
    <text evidence="2">The sequence shown here is derived from an EMBL/GenBank/DDBJ whole genome shotgun (WGS) entry which is preliminary data.</text>
</comment>
<keyword evidence="1" id="KW-1133">Transmembrane helix</keyword>
<name>A0AAQ0MG89_9STAP</name>